<dbReference type="Pfam" id="PF24472">
    <property type="entry name" value="ARM_KDM8_N"/>
    <property type="match status" value="1"/>
</dbReference>
<dbReference type="SMART" id="SM00558">
    <property type="entry name" value="JmjC"/>
    <property type="match status" value="1"/>
</dbReference>
<dbReference type="STRING" id="1169540.A0A0G4G9R6"/>
<dbReference type="PANTHER" id="PTHR12461:SF105">
    <property type="entry name" value="HYPOXIA-INDUCIBLE FACTOR 1-ALPHA INHIBITOR"/>
    <property type="match status" value="1"/>
</dbReference>
<keyword evidence="3" id="KW-0479">Metal-binding</keyword>
<dbReference type="InterPro" id="IPR041667">
    <property type="entry name" value="Cupin_8"/>
</dbReference>
<dbReference type="GO" id="GO:0046872">
    <property type="term" value="F:metal ion binding"/>
    <property type="evidence" value="ECO:0007669"/>
    <property type="project" value="UniProtKB-KW"/>
</dbReference>
<dbReference type="Gene3D" id="2.60.120.650">
    <property type="entry name" value="Cupin"/>
    <property type="match status" value="1"/>
</dbReference>
<evidence type="ECO:0000256" key="3">
    <source>
        <dbReference type="ARBA" id="ARBA00022723"/>
    </source>
</evidence>
<name>A0A0G4G9R6_VITBC</name>
<evidence type="ECO:0000259" key="9">
    <source>
        <dbReference type="PROSITE" id="PS51184"/>
    </source>
</evidence>
<dbReference type="GO" id="GO:0051213">
    <property type="term" value="F:dioxygenase activity"/>
    <property type="evidence" value="ECO:0007669"/>
    <property type="project" value="UniProtKB-KW"/>
</dbReference>
<evidence type="ECO:0000256" key="1">
    <source>
        <dbReference type="ARBA" id="ARBA00001954"/>
    </source>
</evidence>
<keyword evidence="11" id="KW-1185">Reference proteome</keyword>
<evidence type="ECO:0000256" key="6">
    <source>
        <dbReference type="ARBA" id="ARBA00023004"/>
    </source>
</evidence>
<keyword evidence="4" id="KW-0223">Dioxygenase</keyword>
<dbReference type="VEuPathDB" id="CryptoDB:Vbra_9786"/>
<dbReference type="Pfam" id="PF13621">
    <property type="entry name" value="Cupin_8"/>
    <property type="match status" value="1"/>
</dbReference>
<sequence length="426" mass="47673">MWKPSEDDLTAAENAITRASDLPLEVRRSLKQCLDLWRTVAEENTDDECKSTSREDVKSLADELSARAWERLHSGPYKDVSLSCRQLYGLTCLIQSSLHLTSLKSDAPRPSDQDEQQLQEAFRAVDLGLIMGGEGPQRQLLLDLANHLQQLSEQWDEAEPPAKRQRTQGPLEPSVAIPTAASASSIPTLDAEPDLETFLVQFFLPKKPVLLRGVFRSWPAVDKWRDFSYLRKVAGRRTVPVEIGSSYIEDDWTQRLMPLREFLDTYIATQADHPSAAVAYMAQHTLFDQVPQLAADIPIPAITACGDTSTLIRMAWIGPKGTVSPLHTDPYENLFAQVRGAKYVRLYSPEETPRLYPFKKGILTNTSSVQADIRDGSVDAAKFPEFGKASYVDCEVGAGDALFIPKGWWHFIKSLDASISVSFWFE</sequence>
<dbReference type="EMBL" id="CDMY01000603">
    <property type="protein sequence ID" value="CEM25725.1"/>
    <property type="molecule type" value="Genomic_DNA"/>
</dbReference>
<dbReference type="OrthoDB" id="448579at2759"/>
<comment type="cofactor">
    <cofactor evidence="1">
        <name>Fe(2+)</name>
        <dbReference type="ChEBI" id="CHEBI:29033"/>
    </cofactor>
</comment>
<dbReference type="InParanoid" id="A0A0G4G9R6"/>
<evidence type="ECO:0000256" key="5">
    <source>
        <dbReference type="ARBA" id="ARBA00023002"/>
    </source>
</evidence>
<dbReference type="InterPro" id="IPR003347">
    <property type="entry name" value="JmjC_dom"/>
</dbReference>
<evidence type="ECO:0000313" key="11">
    <source>
        <dbReference type="Proteomes" id="UP000041254"/>
    </source>
</evidence>
<evidence type="ECO:0000256" key="8">
    <source>
        <dbReference type="SAM" id="MobiDB-lite"/>
    </source>
</evidence>
<evidence type="ECO:0000313" key="10">
    <source>
        <dbReference type="EMBL" id="CEM25725.1"/>
    </source>
</evidence>
<comment type="subcellular location">
    <subcellularLocation>
        <location evidence="2">Nucleus</location>
    </subcellularLocation>
</comment>
<dbReference type="PROSITE" id="PS51184">
    <property type="entry name" value="JMJC"/>
    <property type="match status" value="1"/>
</dbReference>
<dbReference type="GO" id="GO:0005634">
    <property type="term" value="C:nucleus"/>
    <property type="evidence" value="ECO:0007669"/>
    <property type="project" value="UniProtKB-SubCell"/>
</dbReference>
<dbReference type="InterPro" id="IPR056520">
    <property type="entry name" value="ARM_KDM8_N"/>
</dbReference>
<proteinExistence type="predicted"/>
<dbReference type="SUPFAM" id="SSF51197">
    <property type="entry name" value="Clavaminate synthase-like"/>
    <property type="match status" value="1"/>
</dbReference>
<dbReference type="PANTHER" id="PTHR12461">
    <property type="entry name" value="HYPOXIA-INDUCIBLE FACTOR 1 ALPHA INHIBITOR-RELATED"/>
    <property type="match status" value="1"/>
</dbReference>
<keyword evidence="6" id="KW-0408">Iron</keyword>
<accession>A0A0G4G9R6</accession>
<keyword evidence="5" id="KW-0560">Oxidoreductase</keyword>
<dbReference type="OMA" id="KASYQEC"/>
<dbReference type="Proteomes" id="UP000041254">
    <property type="component" value="Unassembled WGS sequence"/>
</dbReference>
<evidence type="ECO:0000256" key="4">
    <source>
        <dbReference type="ARBA" id="ARBA00022964"/>
    </source>
</evidence>
<organism evidence="10 11">
    <name type="scientific">Vitrella brassicaformis (strain CCMP3155)</name>
    <dbReference type="NCBI Taxonomy" id="1169540"/>
    <lineage>
        <taxon>Eukaryota</taxon>
        <taxon>Sar</taxon>
        <taxon>Alveolata</taxon>
        <taxon>Colpodellida</taxon>
        <taxon>Vitrellaceae</taxon>
        <taxon>Vitrella</taxon>
    </lineage>
</organism>
<evidence type="ECO:0000256" key="7">
    <source>
        <dbReference type="ARBA" id="ARBA00023242"/>
    </source>
</evidence>
<dbReference type="AlphaFoldDB" id="A0A0G4G9R6"/>
<dbReference type="PhylomeDB" id="A0A0G4G9R6"/>
<feature type="domain" description="JmjC" evidence="9">
    <location>
        <begin position="279"/>
        <end position="426"/>
    </location>
</feature>
<evidence type="ECO:0000256" key="2">
    <source>
        <dbReference type="ARBA" id="ARBA00004123"/>
    </source>
</evidence>
<keyword evidence="7" id="KW-0539">Nucleus</keyword>
<reference evidence="10 11" key="1">
    <citation type="submission" date="2014-11" db="EMBL/GenBank/DDBJ databases">
        <authorList>
            <person name="Zhu J."/>
            <person name="Qi W."/>
            <person name="Song R."/>
        </authorList>
    </citation>
    <scope>NUCLEOTIDE SEQUENCE [LARGE SCALE GENOMIC DNA]</scope>
</reference>
<gene>
    <name evidence="10" type="ORF">Vbra_9786</name>
</gene>
<feature type="region of interest" description="Disordered" evidence="8">
    <location>
        <begin position="154"/>
        <end position="173"/>
    </location>
</feature>
<protein>
    <recommendedName>
        <fullName evidence="9">JmjC domain-containing protein</fullName>
    </recommendedName>
</protein>